<dbReference type="InterPro" id="IPR003010">
    <property type="entry name" value="C-N_Hydrolase"/>
</dbReference>
<dbReference type="InterPro" id="IPR036526">
    <property type="entry name" value="C-N_Hydrolase_sf"/>
</dbReference>
<comment type="similarity">
    <text evidence="2">Belongs to the carbon-nitrogen hydrolase superfamily.</text>
</comment>
<proteinExistence type="inferred from homology"/>
<dbReference type="NCBIfam" id="TIGR03381">
    <property type="entry name" value="agmatine_aguB"/>
    <property type="match status" value="1"/>
</dbReference>
<dbReference type="Proteomes" id="UP001205906">
    <property type="component" value="Unassembled WGS sequence"/>
</dbReference>
<evidence type="ECO:0000259" key="3">
    <source>
        <dbReference type="PROSITE" id="PS50263"/>
    </source>
</evidence>
<dbReference type="EMBL" id="JAMXQS010000004">
    <property type="protein sequence ID" value="MCO6049778.1"/>
    <property type="molecule type" value="Genomic_DNA"/>
</dbReference>
<evidence type="ECO:0000256" key="1">
    <source>
        <dbReference type="ARBA" id="ARBA00022801"/>
    </source>
</evidence>
<evidence type="ECO:0000313" key="5">
    <source>
        <dbReference type="Proteomes" id="UP001205906"/>
    </source>
</evidence>
<sequence>MSEITTLGVVQFACSDVVDENIANASRLVREAAAQGANIVLVQELFEGHYFCQEEKAEHFARARPLAGHPTVEAMATLASELGVVIPISFFERRNQAYYNSVAMVDDRGEVLGLYRKTHIPDGPGYEEKFYFNPGDTGFRVWPTRFGTVGIGICWDQWFPETARALALQGAEFLLYPTAIGSEPGRPEFDSMEHWRITMRGHAGANLMPVAAANRIGTEVVGGKSQTYYGSSFIAGAQGELLAGAGRDEETVLVASFDRAALRAQRAAWGLFRDRRPELYKALATSDGTVGLAEGV</sequence>
<protein>
    <submittedName>
        <fullName evidence="4">N-carbamoylputrescine amidase</fullName>
        <ecNumber evidence="4">3.5.1.53</ecNumber>
    </submittedName>
</protein>
<gene>
    <name evidence="4" type="primary">aguB</name>
    <name evidence="4" type="ORF">NGM99_08225</name>
</gene>
<keyword evidence="1 4" id="KW-0378">Hydrolase</keyword>
<feature type="domain" description="CN hydrolase" evidence="3">
    <location>
        <begin position="5"/>
        <end position="259"/>
    </location>
</feature>
<dbReference type="RefSeq" id="WP_252817905.1">
    <property type="nucleotide sequence ID" value="NZ_JAMXQS010000004.1"/>
</dbReference>
<dbReference type="PANTHER" id="PTHR43674">
    <property type="entry name" value="NITRILASE C965.09-RELATED"/>
    <property type="match status" value="1"/>
</dbReference>
<dbReference type="EC" id="3.5.1.53" evidence="4"/>
<organism evidence="4 5">
    <name type="scientific">Mesorhizobium liriopis</name>
    <dbReference type="NCBI Taxonomy" id="2953882"/>
    <lineage>
        <taxon>Bacteria</taxon>
        <taxon>Pseudomonadati</taxon>
        <taxon>Pseudomonadota</taxon>
        <taxon>Alphaproteobacteria</taxon>
        <taxon>Hyphomicrobiales</taxon>
        <taxon>Phyllobacteriaceae</taxon>
        <taxon>Mesorhizobium</taxon>
    </lineage>
</organism>
<name>A0ABT1C5J6_9HYPH</name>
<accession>A0ABT1C5J6</accession>
<comment type="caution">
    <text evidence="4">The sequence shown here is derived from an EMBL/GenBank/DDBJ whole genome shotgun (WGS) entry which is preliminary data.</text>
</comment>
<reference evidence="4 5" key="1">
    <citation type="submission" date="2022-06" db="EMBL/GenBank/DDBJ databases">
        <title>Mesorhizobium sp. strain RP14 Genome sequencing and assembly.</title>
        <authorList>
            <person name="Kim I."/>
        </authorList>
    </citation>
    <scope>NUCLEOTIDE SEQUENCE [LARGE SCALE GENOMIC DNA]</scope>
    <source>
        <strain evidence="5">RP14(2022)</strain>
    </source>
</reference>
<evidence type="ECO:0000256" key="2">
    <source>
        <dbReference type="ARBA" id="ARBA00034122"/>
    </source>
</evidence>
<dbReference type="SUPFAM" id="SSF56317">
    <property type="entry name" value="Carbon-nitrogen hydrolase"/>
    <property type="match status" value="1"/>
</dbReference>
<dbReference type="InterPro" id="IPR050345">
    <property type="entry name" value="Aliph_Amidase/BUP"/>
</dbReference>
<dbReference type="PROSITE" id="PS50263">
    <property type="entry name" value="CN_HYDROLASE"/>
    <property type="match status" value="1"/>
</dbReference>
<keyword evidence="5" id="KW-1185">Reference proteome</keyword>
<dbReference type="CDD" id="cd07573">
    <property type="entry name" value="CPA"/>
    <property type="match status" value="1"/>
</dbReference>
<dbReference type="InterPro" id="IPR017755">
    <property type="entry name" value="N-carbamoylputrescine_amidase"/>
</dbReference>
<dbReference type="GO" id="GO:0050126">
    <property type="term" value="F:N-carbamoylputrescine amidase activity"/>
    <property type="evidence" value="ECO:0007669"/>
    <property type="project" value="UniProtKB-EC"/>
</dbReference>
<dbReference type="Gene3D" id="3.60.110.10">
    <property type="entry name" value="Carbon-nitrogen hydrolase"/>
    <property type="match status" value="1"/>
</dbReference>
<evidence type="ECO:0000313" key="4">
    <source>
        <dbReference type="EMBL" id="MCO6049778.1"/>
    </source>
</evidence>
<dbReference type="PANTHER" id="PTHR43674:SF2">
    <property type="entry name" value="BETA-UREIDOPROPIONASE"/>
    <property type="match status" value="1"/>
</dbReference>
<dbReference type="Pfam" id="PF00795">
    <property type="entry name" value="CN_hydrolase"/>
    <property type="match status" value="1"/>
</dbReference>